<keyword evidence="2" id="KW-0539">Nucleus</keyword>
<proteinExistence type="evidence at transcript level"/>
<name>O62719_BOVIN</name>
<dbReference type="PANTHER" id="PTHR22940:SF4">
    <property type="entry name" value="PROTEIN TIMELESS HOMOLOG"/>
    <property type="match status" value="1"/>
</dbReference>
<comment type="subcellular location">
    <subcellularLocation>
        <location evidence="1">Nucleus</location>
    </subcellularLocation>
</comment>
<accession>O62719</accession>
<dbReference type="InterPro" id="IPR006906">
    <property type="entry name" value="Timeless_N"/>
</dbReference>
<evidence type="ECO:0000256" key="3">
    <source>
        <dbReference type="ARBA" id="ARBA00023306"/>
    </source>
</evidence>
<protein>
    <recommendedName>
        <fullName evidence="4">Timeless N-terminal domain-containing protein</fullName>
    </recommendedName>
</protein>
<organism evidence="5">
    <name type="scientific">Bos taurus</name>
    <name type="common">Bovine</name>
    <dbReference type="NCBI Taxonomy" id="9913"/>
    <lineage>
        <taxon>Eukaryota</taxon>
        <taxon>Metazoa</taxon>
        <taxon>Chordata</taxon>
        <taxon>Craniata</taxon>
        <taxon>Vertebrata</taxon>
        <taxon>Euteleostomi</taxon>
        <taxon>Mammalia</taxon>
        <taxon>Eutheria</taxon>
        <taxon>Laurasiatheria</taxon>
        <taxon>Artiodactyla</taxon>
        <taxon>Ruminantia</taxon>
        <taxon>Pecora</taxon>
        <taxon>Bovidae</taxon>
        <taxon>Bovinae</taxon>
        <taxon>Bos</taxon>
    </lineage>
</organism>
<dbReference type="GO" id="GO:0005634">
    <property type="term" value="C:nucleus"/>
    <property type="evidence" value="ECO:0007669"/>
    <property type="project" value="UniProtKB-SubCell"/>
</dbReference>
<evidence type="ECO:0000313" key="5">
    <source>
        <dbReference type="EMBL" id="AAC15973.1"/>
    </source>
</evidence>
<evidence type="ECO:0000256" key="1">
    <source>
        <dbReference type="ARBA" id="ARBA00004123"/>
    </source>
</evidence>
<dbReference type="InterPro" id="IPR044998">
    <property type="entry name" value="Timeless"/>
</dbReference>
<dbReference type="AlphaFoldDB" id="O62719"/>
<dbReference type="EMBL" id="AF041856">
    <property type="protein sequence ID" value="AAC15973.1"/>
    <property type="molecule type" value="mRNA"/>
</dbReference>
<evidence type="ECO:0000259" key="4">
    <source>
        <dbReference type="Pfam" id="PF04821"/>
    </source>
</evidence>
<dbReference type="Pfam" id="PF04821">
    <property type="entry name" value="TIMELESS"/>
    <property type="match status" value="1"/>
</dbReference>
<keyword evidence="3" id="KW-0131">Cell cycle</keyword>
<sequence>MFRDQNPEQLAGVGQGRLAQERSADFAELEVLRQREMAEKKTRALQRGNRHYRFGGSYIVQGLKSIGERDVIFHKGLHNLRKYSSDLGKHPKKVLKRRQSARELSISGPLCHQCEVFLRDSALIPGELLQAA</sequence>
<feature type="domain" description="Timeless N-terminal" evidence="4">
    <location>
        <begin position="1"/>
        <end position="60"/>
    </location>
</feature>
<reference evidence="5" key="1">
    <citation type="submission" date="1998-01" db="EMBL/GenBank/DDBJ databases">
        <authorList>
            <person name="Jung C."/>
            <person name="Halper J."/>
        </authorList>
    </citation>
    <scope>NUCLEOTIDE SEQUENCE</scope>
    <source>
        <tissue evidence="5">Pituitary gland</tissue>
    </source>
</reference>
<evidence type="ECO:0000256" key="2">
    <source>
        <dbReference type="ARBA" id="ARBA00023242"/>
    </source>
</evidence>
<dbReference type="PANTHER" id="PTHR22940">
    <property type="entry name" value="TIMEOUT/TIMELESS-2"/>
    <property type="match status" value="1"/>
</dbReference>